<feature type="chain" id="PRO_5046709158" evidence="1">
    <location>
        <begin position="23"/>
        <end position="634"/>
    </location>
</feature>
<proteinExistence type="predicted"/>
<dbReference type="PANTHER" id="PTHR33361">
    <property type="entry name" value="GLR0591 PROTEIN"/>
    <property type="match status" value="1"/>
</dbReference>
<organism evidence="2 3">
    <name type="scientific">Hyphobacterium marinum</name>
    <dbReference type="NCBI Taxonomy" id="3116574"/>
    <lineage>
        <taxon>Bacteria</taxon>
        <taxon>Pseudomonadati</taxon>
        <taxon>Pseudomonadota</taxon>
        <taxon>Alphaproteobacteria</taxon>
        <taxon>Maricaulales</taxon>
        <taxon>Maricaulaceae</taxon>
        <taxon>Hyphobacterium</taxon>
    </lineage>
</organism>
<evidence type="ECO:0000313" key="2">
    <source>
        <dbReference type="EMBL" id="MEE2566897.1"/>
    </source>
</evidence>
<keyword evidence="3" id="KW-1185">Reference proteome</keyword>
<dbReference type="RefSeq" id="WP_330196451.1">
    <property type="nucleotide sequence ID" value="NZ_JAZDRO010000003.1"/>
</dbReference>
<comment type="caution">
    <text evidence="2">The sequence shown here is derived from an EMBL/GenBank/DDBJ whole genome shotgun (WGS) entry which is preliminary data.</text>
</comment>
<dbReference type="PANTHER" id="PTHR33361:SF16">
    <property type="entry name" value="DUF885 DOMAIN-CONTAINING PROTEIN"/>
    <property type="match status" value="1"/>
</dbReference>
<dbReference type="InterPro" id="IPR010281">
    <property type="entry name" value="DUF885"/>
</dbReference>
<feature type="signal peptide" evidence="1">
    <location>
        <begin position="1"/>
        <end position="22"/>
    </location>
</feature>
<name>A0ABU7M031_9PROT</name>
<dbReference type="Pfam" id="PF05960">
    <property type="entry name" value="DUF885"/>
    <property type="match status" value="1"/>
</dbReference>
<evidence type="ECO:0000313" key="3">
    <source>
        <dbReference type="Proteomes" id="UP001310692"/>
    </source>
</evidence>
<sequence length="634" mass="70817">MRVFLLSVSAAALLAACGPANNDAVDAATDQPATGQTAAAADTTSNAAEAEATETDRLMALFEERFQRELAFSPITQTTLGLTDDLEAYGQWDDPSRAAFEASVERTRNDLARLRSDFDYDALTESAQVSYRFFEFVLENQIEQAEFWDHNYIYTQFFGPHSGLPSILIGYHRVADADQAEAYVSRLNGLGDAIRISVEQADERARNGVLPPEFAYPVVINTARGMITGAPFDDSGTDSPLWSDFQAKVASLDLPEDDANALLDAARTALLDSVGPAYETLIETMETHAEWARQIEIDGVSRLPRGEAYYASQLANYTTRNDVTAQEIHDIGLAEVDRIHGEMREIMAEVGFEGTVQDFFVHLRESDEFYYSNDVAGRERYLAEATAMIDRMRDVLPDYFGHLPQAAMEVRAVEDYRIETATGAFYEPGPLDGSEPGAYYVNLSDMRELPVYQMETLAYHEGLPGHHMQIAISQELDDVPMFQRTTWYSAYGEGWALYTENLGKDMGFFTDPYQDFGRLGYEVFRAARLVVDTGIHALDWSEQDAIDYMMENTPMTEGDITNEVRRYIVWPGQAVSYKMGMLTILDLRQRAMDALGDDFDYGEFHDVVLGNGSVPLSLLSDMVDDYIEEASAAE</sequence>
<evidence type="ECO:0000256" key="1">
    <source>
        <dbReference type="SAM" id="SignalP"/>
    </source>
</evidence>
<dbReference type="EMBL" id="JAZDRO010000003">
    <property type="protein sequence ID" value="MEE2566897.1"/>
    <property type="molecule type" value="Genomic_DNA"/>
</dbReference>
<reference evidence="2 3" key="1">
    <citation type="submission" date="2024-01" db="EMBL/GenBank/DDBJ databases">
        <title>Hyphobacterium bacterium isolated from marine sediment.</title>
        <authorList>
            <person name="Zhao S."/>
        </authorList>
    </citation>
    <scope>NUCLEOTIDE SEQUENCE [LARGE SCALE GENOMIC DNA]</scope>
    <source>
        <strain evidence="2 3">Y60-23</strain>
    </source>
</reference>
<dbReference type="PROSITE" id="PS51257">
    <property type="entry name" value="PROKAR_LIPOPROTEIN"/>
    <property type="match status" value="1"/>
</dbReference>
<dbReference type="Proteomes" id="UP001310692">
    <property type="component" value="Unassembled WGS sequence"/>
</dbReference>
<protein>
    <submittedName>
        <fullName evidence="2">DUF885 domain-containing protein</fullName>
    </submittedName>
</protein>
<keyword evidence="1" id="KW-0732">Signal</keyword>
<accession>A0ABU7M031</accession>
<gene>
    <name evidence="2" type="ORF">V0U35_09410</name>
</gene>